<name>A0A2M3ZVI0_9DIPT</name>
<proteinExistence type="predicted"/>
<feature type="signal peptide" evidence="1">
    <location>
        <begin position="1"/>
        <end position="17"/>
    </location>
</feature>
<organism evidence="2">
    <name type="scientific">Anopheles braziliensis</name>
    <dbReference type="NCBI Taxonomy" id="58242"/>
    <lineage>
        <taxon>Eukaryota</taxon>
        <taxon>Metazoa</taxon>
        <taxon>Ecdysozoa</taxon>
        <taxon>Arthropoda</taxon>
        <taxon>Hexapoda</taxon>
        <taxon>Insecta</taxon>
        <taxon>Pterygota</taxon>
        <taxon>Neoptera</taxon>
        <taxon>Endopterygota</taxon>
        <taxon>Diptera</taxon>
        <taxon>Nematocera</taxon>
        <taxon>Culicoidea</taxon>
        <taxon>Culicidae</taxon>
        <taxon>Anophelinae</taxon>
        <taxon>Anopheles</taxon>
    </lineage>
</organism>
<reference evidence="2" key="1">
    <citation type="submission" date="2018-01" db="EMBL/GenBank/DDBJ databases">
        <title>An insight into the sialome of Amazonian anophelines.</title>
        <authorList>
            <person name="Ribeiro J.M."/>
            <person name="Scarpassa V."/>
            <person name="Calvo E."/>
        </authorList>
    </citation>
    <scope>NUCLEOTIDE SEQUENCE</scope>
    <source>
        <tissue evidence="2">Salivary glands</tissue>
    </source>
</reference>
<dbReference type="EMBL" id="GGFM01011647">
    <property type="protein sequence ID" value="MBW32398.1"/>
    <property type="molecule type" value="Transcribed_RNA"/>
</dbReference>
<feature type="chain" id="PRO_5014875966" evidence="1">
    <location>
        <begin position="18"/>
        <end position="76"/>
    </location>
</feature>
<evidence type="ECO:0000313" key="2">
    <source>
        <dbReference type="EMBL" id="MBW32398.1"/>
    </source>
</evidence>
<keyword evidence="1" id="KW-0732">Signal</keyword>
<evidence type="ECO:0000256" key="1">
    <source>
        <dbReference type="SAM" id="SignalP"/>
    </source>
</evidence>
<dbReference type="AlphaFoldDB" id="A0A2M3ZVI0"/>
<protein>
    <submittedName>
        <fullName evidence="2">Putative secreted peptide</fullName>
    </submittedName>
</protein>
<accession>A0A2M3ZVI0</accession>
<sequence>MLCCFLLPTVCWRRSSGYLAVSVDASDSLMACVMFIFKRDPSVLSKAWLAIWKRQSSYGWCSFHVSFLVCFSFPIS</sequence>